<dbReference type="InterPro" id="IPR019734">
    <property type="entry name" value="TPR_rpt"/>
</dbReference>
<dbReference type="OrthoDB" id="19588at2759"/>
<evidence type="ECO:0000256" key="13">
    <source>
        <dbReference type="PROSITE-ProRule" id="PRU00339"/>
    </source>
</evidence>
<feature type="transmembrane region" description="Helical" evidence="15">
    <location>
        <begin position="197"/>
        <end position="215"/>
    </location>
</feature>
<evidence type="ECO:0000256" key="12">
    <source>
        <dbReference type="ARBA" id="ARBA00023136"/>
    </source>
</evidence>
<feature type="repeat" description="TPR" evidence="13">
    <location>
        <begin position="242"/>
        <end position="275"/>
    </location>
</feature>
<dbReference type="InterPro" id="IPR011990">
    <property type="entry name" value="TPR-like_helical_dom_sf"/>
</dbReference>
<name>A0A0D2JMJ3_9CHLO</name>
<dbReference type="KEGG" id="mng:MNEG_7556"/>
<dbReference type="PROSITE" id="PS50005">
    <property type="entry name" value="TPR"/>
    <property type="match status" value="1"/>
</dbReference>
<dbReference type="STRING" id="145388.A0A0D2JMJ3"/>
<proteinExistence type="inferred from homology"/>
<keyword evidence="8" id="KW-0677">Repeat</keyword>
<dbReference type="Gene3D" id="1.25.40.10">
    <property type="entry name" value="Tetratricopeptide repeat domain"/>
    <property type="match status" value="1"/>
</dbReference>
<accession>A0A0D2JMJ3</accession>
<evidence type="ECO:0000256" key="10">
    <source>
        <dbReference type="ARBA" id="ARBA00022824"/>
    </source>
</evidence>
<evidence type="ECO:0000256" key="1">
    <source>
        <dbReference type="ARBA" id="ARBA00004141"/>
    </source>
</evidence>
<reference evidence="17 18" key="1">
    <citation type="journal article" date="2013" name="BMC Genomics">
        <title>Reconstruction of the lipid metabolism for the microalga Monoraphidium neglectum from its genome sequence reveals characteristics suitable for biofuel production.</title>
        <authorList>
            <person name="Bogen C."/>
            <person name="Al-Dilaimi A."/>
            <person name="Albersmeier A."/>
            <person name="Wichmann J."/>
            <person name="Grundmann M."/>
            <person name="Rupp O."/>
            <person name="Lauersen K.J."/>
            <person name="Blifernez-Klassen O."/>
            <person name="Kalinowski J."/>
            <person name="Goesmann A."/>
            <person name="Mussgnug J.H."/>
            <person name="Kruse O."/>
        </authorList>
    </citation>
    <scope>NUCLEOTIDE SEQUENCE [LARGE SCALE GENOMIC DNA]</scope>
    <source>
        <strain evidence="17 18">SAG 48.87</strain>
    </source>
</reference>
<evidence type="ECO:0000256" key="2">
    <source>
        <dbReference type="ARBA" id="ARBA00004240"/>
    </source>
</evidence>
<keyword evidence="7 15" id="KW-0812">Transmembrane</keyword>
<evidence type="ECO:0000256" key="5">
    <source>
        <dbReference type="ARBA" id="ARBA00012839"/>
    </source>
</evidence>
<dbReference type="GO" id="GO:0030968">
    <property type="term" value="P:endoplasmic reticulum unfolded protein response"/>
    <property type="evidence" value="ECO:0007669"/>
    <property type="project" value="TreeGrafter"/>
</dbReference>
<comment type="subcellular location">
    <subcellularLocation>
        <location evidence="2">Endoplasmic reticulum</location>
    </subcellularLocation>
    <subcellularLocation>
        <location evidence="1">Membrane</location>
        <topology evidence="1">Multi-pass membrane protein</topology>
    </subcellularLocation>
</comment>
<evidence type="ECO:0000256" key="15">
    <source>
        <dbReference type="SAM" id="Phobius"/>
    </source>
</evidence>
<keyword evidence="6" id="KW-0808">Transferase</keyword>
<keyword evidence="9 13" id="KW-0802">TPR repeat</keyword>
<evidence type="ECO:0000256" key="14">
    <source>
        <dbReference type="SAM" id="MobiDB-lite"/>
    </source>
</evidence>
<dbReference type="GO" id="GO:0016020">
    <property type="term" value="C:membrane"/>
    <property type="evidence" value="ECO:0007669"/>
    <property type="project" value="UniProtKB-SubCell"/>
</dbReference>
<dbReference type="GO" id="GO:0035269">
    <property type="term" value="P:protein O-linked glycosylation via mannose"/>
    <property type="evidence" value="ECO:0007669"/>
    <property type="project" value="TreeGrafter"/>
</dbReference>
<dbReference type="AlphaFoldDB" id="A0A0D2JMJ3"/>
<keyword evidence="11 15" id="KW-1133">Transmembrane helix</keyword>
<feature type="compositionally biased region" description="Gly residues" evidence="14">
    <location>
        <begin position="629"/>
        <end position="642"/>
    </location>
</feature>
<evidence type="ECO:0000256" key="4">
    <source>
        <dbReference type="ARBA" id="ARBA00007882"/>
    </source>
</evidence>
<dbReference type="Pfam" id="PF08409">
    <property type="entry name" value="TMTC_DUF1736"/>
    <property type="match status" value="1"/>
</dbReference>
<dbReference type="EMBL" id="KK101565">
    <property type="protein sequence ID" value="KIZ00408.1"/>
    <property type="molecule type" value="Genomic_DNA"/>
</dbReference>
<evidence type="ECO:0000256" key="3">
    <source>
        <dbReference type="ARBA" id="ARBA00004922"/>
    </source>
</evidence>
<evidence type="ECO:0000256" key="8">
    <source>
        <dbReference type="ARBA" id="ARBA00022737"/>
    </source>
</evidence>
<dbReference type="InterPro" id="IPR013618">
    <property type="entry name" value="TMTC_DUF1736"/>
</dbReference>
<evidence type="ECO:0000256" key="11">
    <source>
        <dbReference type="ARBA" id="ARBA00022989"/>
    </source>
</evidence>
<feature type="transmembrane region" description="Helical" evidence="15">
    <location>
        <begin position="157"/>
        <end position="176"/>
    </location>
</feature>
<keyword evidence="10" id="KW-0256">Endoplasmic reticulum</keyword>
<feature type="domain" description="DUF1736" evidence="16">
    <location>
        <begin position="2"/>
        <end position="66"/>
    </location>
</feature>
<dbReference type="RefSeq" id="XP_013899427.1">
    <property type="nucleotide sequence ID" value="XM_014043973.1"/>
</dbReference>
<keyword evidence="12 15" id="KW-0472">Membrane</keyword>
<dbReference type="PANTHER" id="PTHR44227:SF3">
    <property type="entry name" value="PROTEIN O-MANNOSYL-TRANSFERASE TMTC4"/>
    <property type="match status" value="1"/>
</dbReference>
<dbReference type="InterPro" id="IPR052346">
    <property type="entry name" value="O-mannosyl-transferase_TMTC"/>
</dbReference>
<comment type="pathway">
    <text evidence="3">Protein modification; protein glycosylation.</text>
</comment>
<evidence type="ECO:0000313" key="18">
    <source>
        <dbReference type="Proteomes" id="UP000054498"/>
    </source>
</evidence>
<evidence type="ECO:0000313" key="17">
    <source>
        <dbReference type="EMBL" id="KIZ00408.1"/>
    </source>
</evidence>
<evidence type="ECO:0000256" key="9">
    <source>
        <dbReference type="ARBA" id="ARBA00022803"/>
    </source>
</evidence>
<dbReference type="PANTHER" id="PTHR44227">
    <property type="match status" value="1"/>
</dbReference>
<evidence type="ECO:0000256" key="7">
    <source>
        <dbReference type="ARBA" id="ARBA00022692"/>
    </source>
</evidence>
<evidence type="ECO:0000256" key="6">
    <source>
        <dbReference type="ARBA" id="ARBA00022679"/>
    </source>
</evidence>
<dbReference type="GO" id="GO:0000030">
    <property type="term" value="F:mannosyltransferase activity"/>
    <property type="evidence" value="ECO:0007669"/>
    <property type="project" value="TreeGrafter"/>
</dbReference>
<comment type="similarity">
    <text evidence="4">Belongs to the TMTC family.</text>
</comment>
<dbReference type="SUPFAM" id="SSF48452">
    <property type="entry name" value="TPR-like"/>
    <property type="match status" value="1"/>
</dbReference>
<keyword evidence="18" id="KW-1185">Reference proteome</keyword>
<dbReference type="EC" id="2.4.1.109" evidence="5"/>
<protein>
    <recommendedName>
        <fullName evidence="5">dolichyl-phosphate-mannose--protein mannosyltransferase</fullName>
        <ecNumber evidence="5">2.4.1.109</ecNumber>
    </recommendedName>
</protein>
<feature type="transmembrane region" description="Helical" evidence="15">
    <location>
        <begin position="123"/>
        <end position="145"/>
    </location>
</feature>
<feature type="region of interest" description="Disordered" evidence="14">
    <location>
        <begin position="624"/>
        <end position="646"/>
    </location>
</feature>
<evidence type="ECO:0000259" key="16">
    <source>
        <dbReference type="Pfam" id="PF08409"/>
    </source>
</evidence>
<dbReference type="UniPathway" id="UPA00378"/>
<dbReference type="GeneID" id="25740432"/>
<gene>
    <name evidence="17" type="ORF">MNEG_7556</name>
</gene>
<dbReference type="GO" id="GO:0005783">
    <property type="term" value="C:endoplasmic reticulum"/>
    <property type="evidence" value="ECO:0007669"/>
    <property type="project" value="UniProtKB-SubCell"/>
</dbReference>
<feature type="region of interest" description="Disordered" evidence="14">
    <location>
        <begin position="566"/>
        <end position="585"/>
    </location>
</feature>
<sequence length="720" mass="76526">MVENPIPFADSLATRVRTTALLHARYMGLLLAPLQLSADWSFACIPLVESWRDPRNLAGLALYLWLAWCGLSARPVSLVRGVAAMVSDAFGGASGAAAQAQQPEDAVARNGLTPATAAARWRLFVVAGLLVGPYFPASNVLFYVGTFIGERLLYMPSLGYCLLLAHLLGTALPLGYDGSKDAASTAAPARRGAGGRGRLLLLALVVAPLLAFYGARTWLRNEDWRDEERLFVSALAVCPNSAKVQLNSGILMRRHQRFGDALAHFRRAMEIEPGYCEPDYWIGITLMNQGKVEAGVAKLKRALSCKYVAAEAIKALNQVYAMMLSAQPGAPGPLMEWGRILASPAVVRPSEACSTLEDAAVLFSAMPSQSATKKRAKGAAVDAAAMIDACVKTCVEGLSNFTAGVVQPNSLPATTEHLDVMRRTLDAPLLARCVEARADVYKAIARSGVASRAARRAVYRYIKQVQGMPGCRNGAALSFEGHEGEPTLTHQKLLHKYQSLDPEDPWLQWEWGETLLAIDRRGRRAREAALHLEVAAAILGRLHGRIAALEGGGGVEDEEDAALRLRARGGGGAGPPPGSGASLSSAWKIEGLDGGKLGAEAAIVAATGPLQRLLDSLGADDDAEARVGRGSGGGGGRRGGGGGEDDAAQTLRVLRCNTMMRLCHMQLQRVVYMQREGGPGKPAVLTAKAAARRCLAKMQADRSCEAQVAELAKLLGQAEF</sequence>
<dbReference type="Proteomes" id="UP000054498">
    <property type="component" value="Unassembled WGS sequence"/>
</dbReference>
<organism evidence="17 18">
    <name type="scientific">Monoraphidium neglectum</name>
    <dbReference type="NCBI Taxonomy" id="145388"/>
    <lineage>
        <taxon>Eukaryota</taxon>
        <taxon>Viridiplantae</taxon>
        <taxon>Chlorophyta</taxon>
        <taxon>core chlorophytes</taxon>
        <taxon>Chlorophyceae</taxon>
        <taxon>CS clade</taxon>
        <taxon>Sphaeropleales</taxon>
        <taxon>Selenastraceae</taxon>
        <taxon>Monoraphidium</taxon>
    </lineage>
</organism>